<dbReference type="EMBL" id="GDID01006481">
    <property type="protein sequence ID" value="JAP90125.1"/>
    <property type="molecule type" value="Transcribed_RNA"/>
</dbReference>
<evidence type="ECO:0000256" key="1">
    <source>
        <dbReference type="SAM" id="Coils"/>
    </source>
</evidence>
<name>A0A146K2J0_9EUKA</name>
<feature type="coiled-coil region" evidence="1">
    <location>
        <begin position="398"/>
        <end position="446"/>
    </location>
</feature>
<reference evidence="2" key="1">
    <citation type="submission" date="2015-07" db="EMBL/GenBank/DDBJ databases">
        <title>Adaptation to a free-living lifestyle via gene acquisitions in the diplomonad Trepomonas sp. PC1.</title>
        <authorList>
            <person name="Xu F."/>
            <person name="Jerlstrom-Hultqvist J."/>
            <person name="Kolisko M."/>
            <person name="Simpson A.G.B."/>
            <person name="Roger A.J."/>
            <person name="Svard S.G."/>
            <person name="Andersson J.O."/>
        </authorList>
    </citation>
    <scope>NUCLEOTIDE SEQUENCE</scope>
    <source>
        <strain evidence="2">PC1</strain>
    </source>
</reference>
<keyword evidence="1" id="KW-0175">Coiled coil</keyword>
<accession>A0A146K2J0</accession>
<dbReference type="AlphaFoldDB" id="A0A146K2J0"/>
<proteinExistence type="predicted"/>
<evidence type="ECO:0000313" key="2">
    <source>
        <dbReference type="EMBL" id="JAP90125.1"/>
    </source>
</evidence>
<feature type="coiled-coil region" evidence="1">
    <location>
        <begin position="202"/>
        <end position="278"/>
    </location>
</feature>
<feature type="coiled-coil region" evidence="1">
    <location>
        <begin position="129"/>
        <end position="174"/>
    </location>
</feature>
<feature type="non-terminal residue" evidence="2">
    <location>
        <position position="1"/>
    </location>
</feature>
<sequence length="652" mass="76474">QILTKHQIQVTNYADIPLIIDKLLKQQTVQKQQIDQFLQKQQQYTNSIAQSLEVPLSSGFDLQTMENNLKAIVESVQLTPSLRRAPSRTSMNLKETDTKVIQLIREQNLKLNEQMCSYKMKVQEQAIILDEKDYEIDQLTQKLQSNEQSFQANNQKLQDKVLHLQDENRKKLEKILVQDQQILDIQNELVELHHRVESDLDLNQAKKQLEVYELDNLKLYEQLEEQSLQLKRLENENDELDSEVEKLLQQLETQIQRIKEFEEKNKELASKLDLQSVQSQAQVSQYQDQLLNAKKQNNVKQKTIDLVQSQFEAKLKEFKTKEADFQEKTEQLEKQILQLEEIANQTVSEKGNLMLLRQKVVFATQTQNDLQISLSEETTKNMKLSKDVQVLNDQNTVLQTENIDLRQKTELLDQLQEENAEFQATIQNLSQKVEKLAQKVDQTKNYDQILKQVEFQASEIQQKDELTQKLTVQLNEKTSQTNQLQQNTAKLTELCKCQEQEIIELKSDKQELETQINDMNRSGLMNDQQNQQNDSQIRIIEAKLTEQLQESKLSKLQIQQLQKQLSDKTKQFEEVKEKQEHNFKDLSDQIQLIEQIFEMLKNNLGKANQEIGNMKIFKQQCTEWGILIGKVENFCENVTILKDVVMKKIMMK</sequence>
<feature type="coiled-coil region" evidence="1">
    <location>
        <begin position="495"/>
        <end position="610"/>
    </location>
</feature>
<feature type="coiled-coil region" evidence="1">
    <location>
        <begin position="315"/>
        <end position="349"/>
    </location>
</feature>
<organism evidence="2">
    <name type="scientific">Trepomonas sp. PC1</name>
    <dbReference type="NCBI Taxonomy" id="1076344"/>
    <lineage>
        <taxon>Eukaryota</taxon>
        <taxon>Metamonada</taxon>
        <taxon>Diplomonadida</taxon>
        <taxon>Hexamitidae</taxon>
        <taxon>Hexamitinae</taxon>
        <taxon>Trepomonas</taxon>
    </lineage>
</organism>
<gene>
    <name evidence="2" type="ORF">TPC1_30380</name>
</gene>
<protein>
    <submittedName>
        <fullName evidence="2">Uncharacterized protein</fullName>
    </submittedName>
</protein>